<accession>A0ABS6JMJ7</accession>
<dbReference type="EMBL" id="JAHQCS010000187">
    <property type="protein sequence ID" value="MBU9714898.1"/>
    <property type="molecule type" value="Genomic_DNA"/>
</dbReference>
<sequence>MFLVNLVEYLLSSKKALVYTTFKMEDYYKATDKLKAAAIKYRIVCDSNRPPNSISSGSGSDIYKIYVKKKEKEKAQLVIHKK</sequence>
<reference evidence="1 2" key="1">
    <citation type="submission" date="2021-06" db="EMBL/GenBank/DDBJ databases">
        <title>Bacillus sp. RD4P76, an endophyte from a halophyte.</title>
        <authorList>
            <person name="Sun J.-Q."/>
        </authorList>
    </citation>
    <scope>NUCLEOTIDE SEQUENCE [LARGE SCALE GENOMIC DNA]</scope>
    <source>
        <strain evidence="1 2">CGMCC 1.15917</strain>
    </source>
</reference>
<organism evidence="1 2">
    <name type="scientific">Evansella tamaricis</name>
    <dbReference type="NCBI Taxonomy" id="2069301"/>
    <lineage>
        <taxon>Bacteria</taxon>
        <taxon>Bacillati</taxon>
        <taxon>Bacillota</taxon>
        <taxon>Bacilli</taxon>
        <taxon>Bacillales</taxon>
        <taxon>Bacillaceae</taxon>
        <taxon>Evansella</taxon>
    </lineage>
</organism>
<gene>
    <name evidence="1" type="ORF">KS419_24440</name>
</gene>
<dbReference type="Proteomes" id="UP000784880">
    <property type="component" value="Unassembled WGS sequence"/>
</dbReference>
<protein>
    <submittedName>
        <fullName evidence="1">Uncharacterized protein</fullName>
    </submittedName>
</protein>
<evidence type="ECO:0000313" key="1">
    <source>
        <dbReference type="EMBL" id="MBU9714898.1"/>
    </source>
</evidence>
<name>A0ABS6JMJ7_9BACI</name>
<proteinExistence type="predicted"/>
<comment type="caution">
    <text evidence="1">The sequence shown here is derived from an EMBL/GenBank/DDBJ whole genome shotgun (WGS) entry which is preliminary data.</text>
</comment>
<dbReference type="RefSeq" id="WP_217069722.1">
    <property type="nucleotide sequence ID" value="NZ_JAHQCS010000187.1"/>
</dbReference>
<evidence type="ECO:0000313" key="2">
    <source>
        <dbReference type="Proteomes" id="UP000784880"/>
    </source>
</evidence>
<keyword evidence="2" id="KW-1185">Reference proteome</keyword>